<dbReference type="KEGG" id="simp:C6571_12850"/>
<sequence length="245" mass="26270">MGRMPPPIPHLRALAPLLAAALLVGCGTLDVPRADNYPATGQKKARAVHHWDVLAGDVATRVVEKISEWPKGDYPIHVTVPDNSSFNQGFLKLLRVQLLDRGVVLSTVPTAVELQVQTQLVQHGADVPRSLPIPLGGTMLGAGVGVWRDWKEHYSNRVLLPGAATAIGIGAGLALDIAHLYTQGAAAGGPTRTEVLITTTLTSHDRYLAGSADMYYIERDDAVLYQPELPAPPPTPVKTWLVVKP</sequence>
<gene>
    <name evidence="1" type="ORF">C6571_12850</name>
</gene>
<accession>A0A2S0N1N8</accession>
<dbReference type="Proteomes" id="UP000239326">
    <property type="component" value="Chromosome"/>
</dbReference>
<keyword evidence="2" id="KW-1185">Reference proteome</keyword>
<evidence type="ECO:0000313" key="1">
    <source>
        <dbReference type="EMBL" id="AVO42055.1"/>
    </source>
</evidence>
<proteinExistence type="predicted"/>
<name>A0A2S0N1N8_9BURK</name>
<dbReference type="OrthoDB" id="5422230at2"/>
<dbReference type="AlphaFoldDB" id="A0A2S0N1N8"/>
<dbReference type="PROSITE" id="PS51257">
    <property type="entry name" value="PROKAR_LIPOPROTEIN"/>
    <property type="match status" value="1"/>
</dbReference>
<evidence type="ECO:0000313" key="2">
    <source>
        <dbReference type="Proteomes" id="UP000239326"/>
    </source>
</evidence>
<dbReference type="EMBL" id="CP027669">
    <property type="protein sequence ID" value="AVO42055.1"/>
    <property type="molecule type" value="Genomic_DNA"/>
</dbReference>
<protein>
    <submittedName>
        <fullName evidence="1">Uncharacterized protein</fullName>
    </submittedName>
</protein>
<reference evidence="1 2" key="1">
    <citation type="submission" date="2018-03" db="EMBL/GenBank/DDBJ databases">
        <title>Genome sequencing of Simplicispira sp.</title>
        <authorList>
            <person name="Kim S.-J."/>
            <person name="Heo J."/>
            <person name="Kwon S.-W."/>
        </authorList>
    </citation>
    <scope>NUCLEOTIDE SEQUENCE [LARGE SCALE GENOMIC DNA]</scope>
    <source>
        <strain evidence="1 2">SC1-8</strain>
    </source>
</reference>
<organism evidence="1 2">
    <name type="scientific">Simplicispira suum</name>
    <dbReference type="NCBI Taxonomy" id="2109915"/>
    <lineage>
        <taxon>Bacteria</taxon>
        <taxon>Pseudomonadati</taxon>
        <taxon>Pseudomonadota</taxon>
        <taxon>Betaproteobacteria</taxon>
        <taxon>Burkholderiales</taxon>
        <taxon>Comamonadaceae</taxon>
        <taxon>Simplicispira</taxon>
    </lineage>
</organism>